<feature type="compositionally biased region" description="Basic and acidic residues" evidence="1">
    <location>
        <begin position="53"/>
        <end position="73"/>
    </location>
</feature>
<evidence type="ECO:0000256" key="2">
    <source>
        <dbReference type="SAM" id="SignalP"/>
    </source>
</evidence>
<sequence length="388" mass="41248">MRTGLTTSVILHATAIAFGLFTLSAPAALPSSEIESVAVEIVPMEAVSQVLQGDKKAVMHEKPAPTPTKRPDIVPDAQKIGENSVDTDKPVTDEAKPKPVDQAEAPPPAPTPKEKPKPEDVPKPQEKPKPIPATEVAPVPQPKEEVKPEPVKQAEPKPTPAKEPAPTPPQDKTAAIDPQPEVKPDAVAEAIAQEPPTETTQLPDSAPAPQARPKPQPAQAESAKAPERKDADKPVKEASSKPKSDDKQFNADEISALLDKQKPSGGGAKRSTQQASLGGEKNQGTKLSQSELDGLKAQIKRCWSVTPGTFDGDSQKVTIRMRLTPNGEIDSAPEVASRSDGSTGSRVASEAARRAVLRCAPYNLPVAKYDGELGWNEVEVNFIPSDMY</sequence>
<protein>
    <recommendedName>
        <fullName evidence="5">TolA protein</fullName>
    </recommendedName>
</protein>
<gene>
    <name evidence="3" type="ORF">BQ8794_150031</name>
</gene>
<feature type="chain" id="PRO_5012096736" description="TolA protein" evidence="2">
    <location>
        <begin position="28"/>
        <end position="388"/>
    </location>
</feature>
<feature type="compositionally biased region" description="Basic and acidic residues" evidence="1">
    <location>
        <begin position="112"/>
        <end position="129"/>
    </location>
</feature>
<keyword evidence="4" id="KW-1185">Reference proteome</keyword>
<dbReference type="RefSeq" id="WP_077375324.1">
    <property type="nucleotide sequence ID" value="NZ_FTPD01000007.1"/>
</dbReference>
<feature type="compositionally biased region" description="Basic and acidic residues" evidence="1">
    <location>
        <begin position="224"/>
        <end position="250"/>
    </location>
</feature>
<evidence type="ECO:0000313" key="3">
    <source>
        <dbReference type="EMBL" id="SIT54349.1"/>
    </source>
</evidence>
<feature type="region of interest" description="Disordered" evidence="1">
    <location>
        <begin position="324"/>
        <end position="347"/>
    </location>
</feature>
<feature type="compositionally biased region" description="Basic and acidic residues" evidence="1">
    <location>
        <begin position="86"/>
        <end position="101"/>
    </location>
</feature>
<reference evidence="4" key="1">
    <citation type="submission" date="2017-01" db="EMBL/GenBank/DDBJ databases">
        <authorList>
            <person name="Brunel B."/>
        </authorList>
    </citation>
    <scope>NUCLEOTIDE SEQUENCE [LARGE SCALE GENOMIC DNA]</scope>
</reference>
<feature type="compositionally biased region" description="Polar residues" evidence="1">
    <location>
        <begin position="270"/>
        <end position="291"/>
    </location>
</feature>
<name>A0A1R3V3E0_9HYPH</name>
<feature type="compositionally biased region" description="Pro residues" evidence="1">
    <location>
        <begin position="157"/>
        <end position="169"/>
    </location>
</feature>
<organism evidence="3 4">
    <name type="scientific">Mesorhizobium prunaredense</name>
    <dbReference type="NCBI Taxonomy" id="1631249"/>
    <lineage>
        <taxon>Bacteria</taxon>
        <taxon>Pseudomonadati</taxon>
        <taxon>Pseudomonadota</taxon>
        <taxon>Alphaproteobacteria</taxon>
        <taxon>Hyphomicrobiales</taxon>
        <taxon>Phyllobacteriaceae</taxon>
        <taxon>Mesorhizobium</taxon>
    </lineage>
</organism>
<feature type="compositionally biased region" description="Basic and acidic residues" evidence="1">
    <location>
        <begin position="142"/>
        <end position="155"/>
    </location>
</feature>
<dbReference type="STRING" id="1631249.BQ8794_150031"/>
<feature type="region of interest" description="Disordered" evidence="1">
    <location>
        <begin position="53"/>
        <end position="292"/>
    </location>
</feature>
<evidence type="ECO:0000256" key="1">
    <source>
        <dbReference type="SAM" id="MobiDB-lite"/>
    </source>
</evidence>
<feature type="signal peptide" evidence="2">
    <location>
        <begin position="1"/>
        <end position="27"/>
    </location>
</feature>
<proteinExistence type="predicted"/>
<accession>A0A1R3V3E0</accession>
<evidence type="ECO:0008006" key="5">
    <source>
        <dbReference type="Google" id="ProtNLM"/>
    </source>
</evidence>
<keyword evidence="2" id="KW-0732">Signal</keyword>
<dbReference type="Gene3D" id="3.30.1150.10">
    <property type="match status" value="1"/>
</dbReference>
<dbReference type="Proteomes" id="UP000188388">
    <property type="component" value="Unassembled WGS sequence"/>
</dbReference>
<dbReference type="AlphaFoldDB" id="A0A1R3V3E0"/>
<dbReference type="EMBL" id="FTPD01000007">
    <property type="protein sequence ID" value="SIT54349.1"/>
    <property type="molecule type" value="Genomic_DNA"/>
</dbReference>
<evidence type="ECO:0000313" key="4">
    <source>
        <dbReference type="Proteomes" id="UP000188388"/>
    </source>
</evidence>